<dbReference type="RefSeq" id="WP_317047598.1">
    <property type="nucleotide sequence ID" value="NZ_QASA01000001.1"/>
</dbReference>
<sequence>MNMMMHNPPHPGEILREYINGLNKTVTEVAAALESSRKHLSLILNGHTGISTKMARKLSVAFSTTPEFWLNLQKNYELWQARQKVDVSKICYFLDIGS</sequence>
<dbReference type="Proteomes" id="UP000253919">
    <property type="component" value="Unassembled WGS sequence"/>
</dbReference>
<keyword evidence="1" id="KW-0238">DNA-binding</keyword>
<protein>
    <submittedName>
        <fullName evidence="3">Virulence-associated protein A</fullName>
    </submittedName>
</protein>
<dbReference type="SMART" id="SM00530">
    <property type="entry name" value="HTH_XRE"/>
    <property type="match status" value="1"/>
</dbReference>
<evidence type="ECO:0000256" key="1">
    <source>
        <dbReference type="ARBA" id="ARBA00023125"/>
    </source>
</evidence>
<dbReference type="InterPro" id="IPR001387">
    <property type="entry name" value="Cro/C1-type_HTH"/>
</dbReference>
<organism evidence="3 4">
    <name type="scientific">Adhaeribacter pallidiroseus</name>
    <dbReference type="NCBI Taxonomy" id="2072847"/>
    <lineage>
        <taxon>Bacteria</taxon>
        <taxon>Pseudomonadati</taxon>
        <taxon>Bacteroidota</taxon>
        <taxon>Cytophagia</taxon>
        <taxon>Cytophagales</taxon>
        <taxon>Hymenobacteraceae</taxon>
        <taxon>Adhaeribacter</taxon>
    </lineage>
</organism>
<dbReference type="InterPro" id="IPR013430">
    <property type="entry name" value="Toxin_antidote_HigA"/>
</dbReference>
<dbReference type="AlphaFoldDB" id="A0A369QFC8"/>
<gene>
    <name evidence="3" type="ORF">AHMF7616_02226</name>
</gene>
<accession>A0A369QFC8</accession>
<feature type="domain" description="HTH cro/C1-type" evidence="2">
    <location>
        <begin position="15"/>
        <end position="69"/>
    </location>
</feature>
<evidence type="ECO:0000259" key="2">
    <source>
        <dbReference type="PROSITE" id="PS50943"/>
    </source>
</evidence>
<comment type="caution">
    <text evidence="3">The sequence shown here is derived from an EMBL/GenBank/DDBJ whole genome shotgun (WGS) entry which is preliminary data.</text>
</comment>
<reference evidence="3 4" key="1">
    <citation type="submission" date="2018-04" db="EMBL/GenBank/DDBJ databases">
        <title>Adhaeribacter sp. HMF7616 genome sequencing and assembly.</title>
        <authorList>
            <person name="Kang H."/>
            <person name="Kang J."/>
            <person name="Cha I."/>
            <person name="Kim H."/>
            <person name="Joh K."/>
        </authorList>
    </citation>
    <scope>NUCLEOTIDE SEQUENCE [LARGE SCALE GENOMIC DNA]</scope>
    <source>
        <strain evidence="3 4">HMF7616</strain>
    </source>
</reference>
<dbReference type="Pfam" id="PF01381">
    <property type="entry name" value="HTH_3"/>
    <property type="match status" value="1"/>
</dbReference>
<evidence type="ECO:0000313" key="4">
    <source>
        <dbReference type="Proteomes" id="UP000253919"/>
    </source>
</evidence>
<dbReference type="InterPro" id="IPR010982">
    <property type="entry name" value="Lambda_DNA-bd_dom_sf"/>
</dbReference>
<dbReference type="PROSITE" id="PS50943">
    <property type="entry name" value="HTH_CROC1"/>
    <property type="match status" value="1"/>
</dbReference>
<dbReference type="PANTHER" id="PTHR36924:SF1">
    <property type="entry name" value="ANTITOXIN HIGA-1"/>
    <property type="match status" value="1"/>
</dbReference>
<dbReference type="EMBL" id="QASA01000001">
    <property type="protein sequence ID" value="RDC63621.1"/>
    <property type="molecule type" value="Genomic_DNA"/>
</dbReference>
<keyword evidence="4" id="KW-1185">Reference proteome</keyword>
<name>A0A369QFC8_9BACT</name>
<proteinExistence type="predicted"/>
<dbReference type="Gene3D" id="1.10.260.40">
    <property type="entry name" value="lambda repressor-like DNA-binding domains"/>
    <property type="match status" value="1"/>
</dbReference>
<dbReference type="CDD" id="cd00093">
    <property type="entry name" value="HTH_XRE"/>
    <property type="match status" value="1"/>
</dbReference>
<dbReference type="GO" id="GO:0003677">
    <property type="term" value="F:DNA binding"/>
    <property type="evidence" value="ECO:0007669"/>
    <property type="project" value="UniProtKB-KW"/>
</dbReference>
<dbReference type="NCBIfam" id="TIGR02607">
    <property type="entry name" value="antidote_HigA"/>
    <property type="match status" value="1"/>
</dbReference>
<dbReference type="SUPFAM" id="SSF47413">
    <property type="entry name" value="lambda repressor-like DNA-binding domains"/>
    <property type="match status" value="1"/>
</dbReference>
<dbReference type="PANTHER" id="PTHR36924">
    <property type="entry name" value="ANTITOXIN HIGA-1"/>
    <property type="match status" value="1"/>
</dbReference>
<evidence type="ECO:0000313" key="3">
    <source>
        <dbReference type="EMBL" id="RDC63621.1"/>
    </source>
</evidence>